<dbReference type="SMART" id="SM00829">
    <property type="entry name" value="PKS_ER"/>
    <property type="match status" value="1"/>
</dbReference>
<dbReference type="InterPro" id="IPR036291">
    <property type="entry name" value="NAD(P)-bd_dom_sf"/>
</dbReference>
<evidence type="ECO:0000256" key="1">
    <source>
        <dbReference type="ARBA" id="ARBA00008072"/>
    </source>
</evidence>
<reference evidence="4 5" key="1">
    <citation type="submission" date="2018-05" db="EMBL/GenBank/DDBJ databases">
        <title>Genome sequencing and assembly of the regulated plant pathogen Lachnellula willkommii and related sister species for the development of diagnostic species identification markers.</title>
        <authorList>
            <person name="Giroux E."/>
            <person name="Bilodeau G."/>
        </authorList>
    </citation>
    <scope>NUCLEOTIDE SEQUENCE [LARGE SCALE GENOMIC DNA]</scope>
    <source>
        <strain evidence="4 5">CBS 172.35</strain>
    </source>
</reference>
<dbReference type="GO" id="GO:0016651">
    <property type="term" value="F:oxidoreductase activity, acting on NAD(P)H"/>
    <property type="evidence" value="ECO:0007669"/>
    <property type="project" value="InterPro"/>
</dbReference>
<dbReference type="SUPFAM" id="SSF51735">
    <property type="entry name" value="NAD(P)-binding Rossmann-fold domains"/>
    <property type="match status" value="1"/>
</dbReference>
<dbReference type="PANTHER" id="PTHR45348:SF2">
    <property type="entry name" value="ZINC-TYPE ALCOHOL DEHYDROGENASE-LIKE PROTEIN C2E1P3.01"/>
    <property type="match status" value="1"/>
</dbReference>
<dbReference type="EMBL" id="QGML01000818">
    <property type="protein sequence ID" value="TVY90568.1"/>
    <property type="molecule type" value="Genomic_DNA"/>
</dbReference>
<dbReference type="PANTHER" id="PTHR45348">
    <property type="entry name" value="HYPOTHETICAL OXIDOREDUCTASE (EUROFUNG)"/>
    <property type="match status" value="1"/>
</dbReference>
<evidence type="ECO:0000313" key="4">
    <source>
        <dbReference type="EMBL" id="TVY90568.1"/>
    </source>
</evidence>
<comment type="caution">
    <text evidence="4">The sequence shown here is derived from an EMBL/GenBank/DDBJ whole genome shotgun (WGS) entry which is preliminary data.</text>
</comment>
<dbReference type="Pfam" id="PF00107">
    <property type="entry name" value="ADH_zinc_N"/>
    <property type="match status" value="1"/>
</dbReference>
<dbReference type="InterPro" id="IPR013154">
    <property type="entry name" value="ADH-like_N"/>
</dbReference>
<dbReference type="InterPro" id="IPR020843">
    <property type="entry name" value="ER"/>
</dbReference>
<evidence type="ECO:0000313" key="5">
    <source>
        <dbReference type="Proteomes" id="UP000315522"/>
    </source>
</evidence>
<sequence length="362" mass="38431">MTQITDNKAAWLPFEKAPALEVGPGPTPNPGENEVVIKVAYAAVNPTDWIMQDQPYAHPQYPFIIGVDVSGTVAQLGSAATRFEIGQRVIGHCDSLLTLKATNAGFQHYTTCREILVTEVPNSVPLANAAVLPLAIDTASTGLFKHLKLPFPSVDPKPTGKTILIWGGSSSVGSTAIQLALAAGLTVATTAGAHNKAYVKEIGATHIFDHKDPNVVQEISKILKTGDVVFDAIAVEGSQKACATILHNIGGGKLPVVLWPVPIEYDDVESVFGMLQTLLISVVTFAYTQDAVNGLDPGLVDLDIGDAVWRKFLPQALAAGKFQAKPDPEVLEGGLEKVQEGIDILRKGVSAKKIVIEIAKHD</sequence>
<dbReference type="Proteomes" id="UP000315522">
    <property type="component" value="Unassembled WGS sequence"/>
</dbReference>
<accession>A0A559MC87</accession>
<dbReference type="Gene3D" id="3.40.50.720">
    <property type="entry name" value="NAD(P)-binding Rossmann-like Domain"/>
    <property type="match status" value="1"/>
</dbReference>
<keyword evidence="2" id="KW-0560">Oxidoreductase</keyword>
<dbReference type="InterPro" id="IPR047122">
    <property type="entry name" value="Trans-enoyl_RdTase-like"/>
</dbReference>
<dbReference type="AlphaFoldDB" id="A0A559MC87"/>
<protein>
    <submittedName>
        <fullName evidence="4">Dehydrogenase</fullName>
    </submittedName>
</protein>
<dbReference type="InterPro" id="IPR013149">
    <property type="entry name" value="ADH-like_C"/>
</dbReference>
<comment type="similarity">
    <text evidence="1">Belongs to the zinc-containing alcohol dehydrogenase family.</text>
</comment>
<organism evidence="4 5">
    <name type="scientific">Lachnellula willkommii</name>
    <dbReference type="NCBI Taxonomy" id="215461"/>
    <lineage>
        <taxon>Eukaryota</taxon>
        <taxon>Fungi</taxon>
        <taxon>Dikarya</taxon>
        <taxon>Ascomycota</taxon>
        <taxon>Pezizomycotina</taxon>
        <taxon>Leotiomycetes</taxon>
        <taxon>Helotiales</taxon>
        <taxon>Lachnaceae</taxon>
        <taxon>Lachnellula</taxon>
    </lineage>
</organism>
<evidence type="ECO:0000256" key="2">
    <source>
        <dbReference type="ARBA" id="ARBA00023002"/>
    </source>
</evidence>
<keyword evidence="5" id="KW-1185">Reference proteome</keyword>
<dbReference type="SUPFAM" id="SSF50129">
    <property type="entry name" value="GroES-like"/>
    <property type="match status" value="1"/>
</dbReference>
<dbReference type="Gene3D" id="3.90.180.10">
    <property type="entry name" value="Medium-chain alcohol dehydrogenases, catalytic domain"/>
    <property type="match status" value="1"/>
</dbReference>
<evidence type="ECO:0000259" key="3">
    <source>
        <dbReference type="SMART" id="SM00829"/>
    </source>
</evidence>
<dbReference type="CDD" id="cd08249">
    <property type="entry name" value="enoyl_reductase_like"/>
    <property type="match status" value="1"/>
</dbReference>
<name>A0A559MC87_9HELO</name>
<dbReference type="Pfam" id="PF08240">
    <property type="entry name" value="ADH_N"/>
    <property type="match status" value="1"/>
</dbReference>
<dbReference type="InterPro" id="IPR011032">
    <property type="entry name" value="GroES-like_sf"/>
</dbReference>
<feature type="domain" description="Enoyl reductase (ER)" evidence="3">
    <location>
        <begin position="16"/>
        <end position="356"/>
    </location>
</feature>
<gene>
    <name evidence="4" type="primary">orsE</name>
    <name evidence="4" type="ORF">LAWI1_G006509</name>
</gene>
<proteinExistence type="inferred from homology"/>